<evidence type="ECO:0000259" key="1">
    <source>
        <dbReference type="Pfam" id="PF01930"/>
    </source>
</evidence>
<evidence type="ECO:0000313" key="2">
    <source>
        <dbReference type="EMBL" id="GAG77544.1"/>
    </source>
</evidence>
<feature type="domain" description="DUF83" evidence="1">
    <location>
        <begin position="96"/>
        <end position="218"/>
    </location>
</feature>
<proteinExistence type="predicted"/>
<dbReference type="Pfam" id="PF01930">
    <property type="entry name" value="Cas_Cas4"/>
    <property type="match status" value="1"/>
</dbReference>
<accession>X1A729</accession>
<dbReference type="InterPro" id="IPR022765">
    <property type="entry name" value="Dna2/Cas4_DUF83"/>
</dbReference>
<protein>
    <recommendedName>
        <fullName evidence="1">DUF83 domain-containing protein</fullName>
    </recommendedName>
</protein>
<name>X1A729_9ZZZZ</name>
<dbReference type="AlphaFoldDB" id="X1A729"/>
<sequence length="274" mass="31227">MKNMSKNIFLNSLACPTLGWLLRSGQYNEELSEESLTLADKFRIAQGIEIENRARQLFPNGILVEEKRTQLATRKTKNLMRDPNMSTIFNGAFFTDGFSARSDVLRRKGKGWQLIEIKSSVNDKEEFIDDIAYTAMVMRFAGFDVRATSLILISKDYRLGMSNDKLFLEIDHTDEVLVRVEMFESVRAEIDELTRGRSKPEPALQRGCKNCPLFAECLGKGIENHILYIPRLSQAKFDSLKELGIVCIEDIPSDFPLTSNQARIRDCVVTRDLS</sequence>
<organism evidence="2">
    <name type="scientific">marine sediment metagenome</name>
    <dbReference type="NCBI Taxonomy" id="412755"/>
    <lineage>
        <taxon>unclassified sequences</taxon>
        <taxon>metagenomes</taxon>
        <taxon>ecological metagenomes</taxon>
    </lineage>
</organism>
<reference evidence="2" key="1">
    <citation type="journal article" date="2014" name="Front. Microbiol.">
        <title>High frequency of phylogenetically diverse reductive dehalogenase-homologous genes in deep subseafloor sedimentary metagenomes.</title>
        <authorList>
            <person name="Kawai M."/>
            <person name="Futagami T."/>
            <person name="Toyoda A."/>
            <person name="Takaki Y."/>
            <person name="Nishi S."/>
            <person name="Hori S."/>
            <person name="Arai W."/>
            <person name="Tsubouchi T."/>
            <person name="Morono Y."/>
            <person name="Uchiyama I."/>
            <person name="Ito T."/>
            <person name="Fujiyama A."/>
            <person name="Inagaki F."/>
            <person name="Takami H."/>
        </authorList>
    </citation>
    <scope>NUCLEOTIDE SEQUENCE</scope>
    <source>
        <strain evidence="2">Expedition CK06-06</strain>
    </source>
</reference>
<dbReference type="EMBL" id="BART01016103">
    <property type="protein sequence ID" value="GAG77544.1"/>
    <property type="molecule type" value="Genomic_DNA"/>
</dbReference>
<comment type="caution">
    <text evidence="2">The sequence shown here is derived from an EMBL/GenBank/DDBJ whole genome shotgun (WGS) entry which is preliminary data.</text>
</comment>
<gene>
    <name evidence="2" type="ORF">S01H4_31073</name>
</gene>
<feature type="non-terminal residue" evidence="2">
    <location>
        <position position="274"/>
    </location>
</feature>